<sequence length="376" mass="41752">MRRLSTYAILALAGFAAQAGTWIEIPKSRMREVCPAKAVKPSTKDCAAVIESWSGGAFDPVGNRMFLMGGGHGGYYGNEVYAFDLDTQRWTRLTNPTTPTADAETVCYSTWDGGHTPTARHTYNHLAWIDHLGELFLFGGVTSCRKGGSLEDSWVFNPLTRSWKLKSRASPVGDNFVQIIYDLESREVYAKTHSGSGTNEALYSFNFFTNRWTRRVSEIDLDMLYRTGTLDTKRHQIWFVGDGTVNTLLLHPPFTLETIPTKGGNAIVNTRSPGVAYDPVGDQIVAWCGRAPKCRGAQTNEVYILDPVKFTWTVDTPAGEGPPPNNSSAGTFGRWRYAPKNDVFVAINNVDNNVWLYQPDRQPLSAEARKNAHPSK</sequence>
<dbReference type="SUPFAM" id="SSF117281">
    <property type="entry name" value="Kelch motif"/>
    <property type="match status" value="1"/>
</dbReference>
<dbReference type="KEGG" id="nwa:Nwat_1767"/>
<accession>D8K6V4</accession>
<dbReference type="AlphaFoldDB" id="D8K6V4"/>
<keyword evidence="3" id="KW-0732">Signal</keyword>
<dbReference type="eggNOG" id="COG5492">
    <property type="taxonomic scope" value="Bacteria"/>
</dbReference>
<name>D8K6V4_NITWC</name>
<keyword evidence="2" id="KW-0677">Repeat</keyword>
<feature type="signal peptide" evidence="3">
    <location>
        <begin position="1"/>
        <end position="19"/>
    </location>
</feature>
<dbReference type="RefSeq" id="WP_013220723.1">
    <property type="nucleotide sequence ID" value="NC_014315.1"/>
</dbReference>
<protein>
    <submittedName>
        <fullName evidence="4">Kelch repeat-containing protein</fullName>
    </submittedName>
</protein>
<evidence type="ECO:0000313" key="5">
    <source>
        <dbReference type="Proteomes" id="UP000000393"/>
    </source>
</evidence>
<dbReference type="InterPro" id="IPR006652">
    <property type="entry name" value="Kelch_1"/>
</dbReference>
<evidence type="ECO:0000313" key="4">
    <source>
        <dbReference type="EMBL" id="ADJ28631.1"/>
    </source>
</evidence>
<dbReference type="PANTHER" id="PTHR46093">
    <property type="entry name" value="ACYL-COA-BINDING DOMAIN-CONTAINING PROTEIN 5"/>
    <property type="match status" value="1"/>
</dbReference>
<keyword evidence="5" id="KW-1185">Reference proteome</keyword>
<dbReference type="OrthoDB" id="6374704at2"/>
<evidence type="ECO:0000256" key="3">
    <source>
        <dbReference type="SAM" id="SignalP"/>
    </source>
</evidence>
<dbReference type="InterPro" id="IPR015915">
    <property type="entry name" value="Kelch-typ_b-propeller"/>
</dbReference>
<dbReference type="HOGENOM" id="CLU_679069_0_0_6"/>
<evidence type="ECO:0000256" key="1">
    <source>
        <dbReference type="ARBA" id="ARBA00022441"/>
    </source>
</evidence>
<proteinExistence type="predicted"/>
<dbReference type="STRING" id="105559.Nwat_1767"/>
<gene>
    <name evidence="4" type="ordered locus">Nwat_1767</name>
</gene>
<reference evidence="4 5" key="1">
    <citation type="submission" date="2010-06" db="EMBL/GenBank/DDBJ databases">
        <title>Complete sequence of chromosome of Nitrosococcus watsoni C-113.</title>
        <authorList>
            <consortium name="US DOE Joint Genome Institute"/>
            <person name="Lucas S."/>
            <person name="Copeland A."/>
            <person name="Lapidus A."/>
            <person name="Cheng J.-F."/>
            <person name="Bruce D."/>
            <person name="Goodwin L."/>
            <person name="Pitluck S."/>
            <person name="Malfatti S.A."/>
            <person name="Chain P.S.G."/>
            <person name="Land M."/>
            <person name="Hauser L."/>
            <person name="Kyrpides N."/>
            <person name="Ivanova N."/>
            <person name="Cambell M.A."/>
            <person name="Heidelberg J.F."/>
            <person name="Klotz M.G."/>
            <person name="Woyke T."/>
        </authorList>
    </citation>
    <scope>NUCLEOTIDE SEQUENCE [LARGE SCALE GENOMIC DNA]</scope>
    <source>
        <strain evidence="4 5">C-113</strain>
    </source>
</reference>
<dbReference type="EMBL" id="CP002086">
    <property type="protein sequence ID" value="ADJ28631.1"/>
    <property type="molecule type" value="Genomic_DNA"/>
</dbReference>
<dbReference type="Gene3D" id="2.120.10.80">
    <property type="entry name" value="Kelch-type beta propeller"/>
    <property type="match status" value="1"/>
</dbReference>
<evidence type="ECO:0000256" key="2">
    <source>
        <dbReference type="ARBA" id="ARBA00022737"/>
    </source>
</evidence>
<dbReference type="Pfam" id="PF01344">
    <property type="entry name" value="Kelch_1"/>
    <property type="match status" value="1"/>
</dbReference>
<keyword evidence="1" id="KW-0880">Kelch repeat</keyword>
<dbReference type="PANTHER" id="PTHR46093:SF18">
    <property type="entry name" value="FIBRONECTIN TYPE-III DOMAIN-CONTAINING PROTEIN"/>
    <property type="match status" value="1"/>
</dbReference>
<feature type="chain" id="PRO_5003116672" evidence="3">
    <location>
        <begin position="20"/>
        <end position="376"/>
    </location>
</feature>
<organism evidence="4 5">
    <name type="scientific">Nitrosococcus watsoni (strain C-113)</name>
    <dbReference type="NCBI Taxonomy" id="105559"/>
    <lineage>
        <taxon>Bacteria</taxon>
        <taxon>Pseudomonadati</taxon>
        <taxon>Pseudomonadota</taxon>
        <taxon>Gammaproteobacteria</taxon>
        <taxon>Chromatiales</taxon>
        <taxon>Chromatiaceae</taxon>
        <taxon>Nitrosococcus</taxon>
    </lineage>
</organism>
<dbReference type="Proteomes" id="UP000000393">
    <property type="component" value="Chromosome"/>
</dbReference>